<sequence>MTKLLAAFKERRYEGLNWRAGLTKTRYVVLGKEADKGLIFRIFLYLILIDVAYIYLNPILFMIATMVKNSADLLDPSVSWVPRAIYTGVLQDAWVKLKYPTAFSVSMIMSLTVSILQTVSCAVAGYAFARLEFPFKKFWFFCLILTFIVPTQVVILPNLIAASQLGLMKTYYPILLPALFGHGLKGALFVIIYRQFFSTQPKELEEAAKIDGANVFKIFFRVMLPLAKPAILVVFLFSFVWTWNDYYLPSMYLNGVKELPLSMGISQIAAVLDQQAKEFGPSIFDEPLKMATAFLVILPPLILYMFTQRWFVEGVERTGLVE</sequence>
<dbReference type="InterPro" id="IPR035906">
    <property type="entry name" value="MetI-like_sf"/>
</dbReference>
<dbReference type="GO" id="GO:0055085">
    <property type="term" value="P:transmembrane transport"/>
    <property type="evidence" value="ECO:0007669"/>
    <property type="project" value="InterPro"/>
</dbReference>
<keyword evidence="4 7" id="KW-0812">Transmembrane</keyword>
<feature type="transmembrane region" description="Helical" evidence="7">
    <location>
        <begin position="102"/>
        <end position="126"/>
    </location>
</feature>
<dbReference type="Gene3D" id="1.10.3720.10">
    <property type="entry name" value="MetI-like"/>
    <property type="match status" value="1"/>
</dbReference>
<protein>
    <submittedName>
        <fullName evidence="9">Carbohydrate ABC transporter permease</fullName>
    </submittedName>
</protein>
<dbReference type="InterPro" id="IPR000515">
    <property type="entry name" value="MetI-like"/>
</dbReference>
<dbReference type="SUPFAM" id="SSF161098">
    <property type="entry name" value="MetI-like"/>
    <property type="match status" value="1"/>
</dbReference>
<feature type="transmembrane region" description="Helical" evidence="7">
    <location>
        <begin position="218"/>
        <end position="243"/>
    </location>
</feature>
<keyword evidence="10" id="KW-1185">Reference proteome</keyword>
<dbReference type="RefSeq" id="WP_190928831.1">
    <property type="nucleotide sequence ID" value="NZ_JACXJA010000017.1"/>
</dbReference>
<comment type="similarity">
    <text evidence="7">Belongs to the binding-protein-dependent transport system permease family.</text>
</comment>
<name>A0A927CC21_9BACL</name>
<accession>A0A927CC21</accession>
<keyword evidence="3" id="KW-1003">Cell membrane</keyword>
<evidence type="ECO:0000313" key="10">
    <source>
        <dbReference type="Proteomes" id="UP000639396"/>
    </source>
</evidence>
<comment type="caution">
    <text evidence="9">The sequence shown here is derived from an EMBL/GenBank/DDBJ whole genome shotgun (WGS) entry which is preliminary data.</text>
</comment>
<evidence type="ECO:0000256" key="5">
    <source>
        <dbReference type="ARBA" id="ARBA00022989"/>
    </source>
</evidence>
<reference evidence="9" key="1">
    <citation type="submission" date="2020-09" db="EMBL/GenBank/DDBJ databases">
        <title>A novel bacterium of genus Paenibacillus, isolated from South China Sea.</title>
        <authorList>
            <person name="Huang H."/>
            <person name="Mo K."/>
            <person name="Hu Y."/>
        </authorList>
    </citation>
    <scope>NUCLEOTIDE SEQUENCE</scope>
    <source>
        <strain evidence="9">IB182363</strain>
    </source>
</reference>
<feature type="transmembrane region" description="Helical" evidence="7">
    <location>
        <begin position="42"/>
        <end position="67"/>
    </location>
</feature>
<feature type="transmembrane region" description="Helical" evidence="7">
    <location>
        <begin position="288"/>
        <end position="307"/>
    </location>
</feature>
<dbReference type="AlphaFoldDB" id="A0A927CC21"/>
<feature type="domain" description="ABC transmembrane type-1" evidence="8">
    <location>
        <begin position="103"/>
        <end position="307"/>
    </location>
</feature>
<dbReference type="Pfam" id="PF00528">
    <property type="entry name" value="BPD_transp_1"/>
    <property type="match status" value="1"/>
</dbReference>
<keyword evidence="2 7" id="KW-0813">Transport</keyword>
<comment type="subcellular location">
    <subcellularLocation>
        <location evidence="1 7">Cell membrane</location>
        <topology evidence="1 7">Multi-pass membrane protein</topology>
    </subcellularLocation>
</comment>
<keyword evidence="5 7" id="KW-1133">Transmembrane helix</keyword>
<gene>
    <name evidence="9" type="ORF">IDH45_14655</name>
</gene>
<dbReference type="PANTHER" id="PTHR43744:SF6">
    <property type="entry name" value="ABC TRANSPORTER PERMEASE PROTEIN YESQ-RELATED"/>
    <property type="match status" value="1"/>
</dbReference>
<evidence type="ECO:0000256" key="7">
    <source>
        <dbReference type="RuleBase" id="RU363032"/>
    </source>
</evidence>
<dbReference type="PROSITE" id="PS50928">
    <property type="entry name" value="ABC_TM1"/>
    <property type="match status" value="1"/>
</dbReference>
<feature type="transmembrane region" description="Helical" evidence="7">
    <location>
        <begin position="138"/>
        <end position="162"/>
    </location>
</feature>
<dbReference type="CDD" id="cd06261">
    <property type="entry name" value="TM_PBP2"/>
    <property type="match status" value="1"/>
</dbReference>
<evidence type="ECO:0000256" key="1">
    <source>
        <dbReference type="ARBA" id="ARBA00004651"/>
    </source>
</evidence>
<evidence type="ECO:0000256" key="6">
    <source>
        <dbReference type="ARBA" id="ARBA00023136"/>
    </source>
</evidence>
<feature type="transmembrane region" description="Helical" evidence="7">
    <location>
        <begin position="174"/>
        <end position="197"/>
    </location>
</feature>
<dbReference type="GO" id="GO:0005886">
    <property type="term" value="C:plasma membrane"/>
    <property type="evidence" value="ECO:0007669"/>
    <property type="project" value="UniProtKB-SubCell"/>
</dbReference>
<evidence type="ECO:0000313" key="9">
    <source>
        <dbReference type="EMBL" id="MBD2863231.1"/>
    </source>
</evidence>
<evidence type="ECO:0000259" key="8">
    <source>
        <dbReference type="PROSITE" id="PS50928"/>
    </source>
</evidence>
<dbReference type="EMBL" id="JACXJA010000017">
    <property type="protein sequence ID" value="MBD2863231.1"/>
    <property type="molecule type" value="Genomic_DNA"/>
</dbReference>
<evidence type="ECO:0000256" key="4">
    <source>
        <dbReference type="ARBA" id="ARBA00022692"/>
    </source>
</evidence>
<evidence type="ECO:0000256" key="3">
    <source>
        <dbReference type="ARBA" id="ARBA00022475"/>
    </source>
</evidence>
<evidence type="ECO:0000256" key="2">
    <source>
        <dbReference type="ARBA" id="ARBA00022448"/>
    </source>
</evidence>
<keyword evidence="6 7" id="KW-0472">Membrane</keyword>
<proteinExistence type="inferred from homology"/>
<dbReference type="Proteomes" id="UP000639396">
    <property type="component" value="Unassembled WGS sequence"/>
</dbReference>
<dbReference type="PANTHER" id="PTHR43744">
    <property type="entry name" value="ABC TRANSPORTER PERMEASE PROTEIN MG189-RELATED-RELATED"/>
    <property type="match status" value="1"/>
</dbReference>
<organism evidence="9 10">
    <name type="scientific">Paenibacillus oceani</name>
    <dbReference type="NCBI Taxonomy" id="2772510"/>
    <lineage>
        <taxon>Bacteria</taxon>
        <taxon>Bacillati</taxon>
        <taxon>Bacillota</taxon>
        <taxon>Bacilli</taxon>
        <taxon>Bacillales</taxon>
        <taxon>Paenibacillaceae</taxon>
        <taxon>Paenibacillus</taxon>
    </lineage>
</organism>